<keyword evidence="1" id="KW-1133">Transmembrane helix</keyword>
<name>A0A4P6FFH1_9MICO</name>
<sequence>MRIGVLSWGVRPSLSFLQDGATRGERLVTARHTRKVAGRARRRGSMRRMSRMSRPAALRTAARVLLAPYLVVLGFIVFLPARSARRVTGIVGWAADVVASYGAPREPAAIVFEFLANIALFVPFGALIVLAWPKLGVWPPIVAALVVSTVIELVQLGLPSRVATISDVVANTTGAAIGVLLVMALRQRRLRTPDADADAPGTAPSDGGA</sequence>
<feature type="domain" description="VanZ-like" evidence="2">
    <location>
        <begin position="69"/>
        <end position="185"/>
    </location>
</feature>
<feature type="transmembrane region" description="Helical" evidence="1">
    <location>
        <begin position="168"/>
        <end position="185"/>
    </location>
</feature>
<dbReference type="KEGG" id="agf:ET445_16545"/>
<proteinExistence type="predicted"/>
<keyword evidence="1" id="KW-0812">Transmembrane</keyword>
<dbReference type="InterPro" id="IPR053150">
    <property type="entry name" value="Teicoplanin_resist-assoc"/>
</dbReference>
<reference evidence="3 4" key="1">
    <citation type="submission" date="2019-01" db="EMBL/GenBank/DDBJ databases">
        <title>Genome sequencing of strain FW100M-8.</title>
        <authorList>
            <person name="Heo J."/>
            <person name="Kim S.-J."/>
            <person name="Kim J.-S."/>
            <person name="Hong S.-B."/>
            <person name="Kwon S.-W."/>
        </authorList>
    </citation>
    <scope>NUCLEOTIDE SEQUENCE [LARGE SCALE GENOMIC DNA]</scope>
    <source>
        <strain evidence="3 4">FW100M-8</strain>
    </source>
</reference>
<feature type="transmembrane region" description="Helical" evidence="1">
    <location>
        <begin position="137"/>
        <end position="156"/>
    </location>
</feature>
<accession>A0A4P6FFH1</accession>
<evidence type="ECO:0000313" key="3">
    <source>
        <dbReference type="EMBL" id="QAY74704.1"/>
    </source>
</evidence>
<dbReference type="AlphaFoldDB" id="A0A4P6FFH1"/>
<feature type="transmembrane region" description="Helical" evidence="1">
    <location>
        <begin position="108"/>
        <end position="130"/>
    </location>
</feature>
<gene>
    <name evidence="3" type="ORF">ET445_16545</name>
</gene>
<dbReference type="PANTHER" id="PTHR36834">
    <property type="entry name" value="MEMBRANE PROTEIN-RELATED"/>
    <property type="match status" value="1"/>
</dbReference>
<keyword evidence="4" id="KW-1185">Reference proteome</keyword>
<evidence type="ECO:0000259" key="2">
    <source>
        <dbReference type="Pfam" id="PF04892"/>
    </source>
</evidence>
<organism evidence="3 4">
    <name type="scientific">Agromyces protaetiae</name>
    <dbReference type="NCBI Taxonomy" id="2509455"/>
    <lineage>
        <taxon>Bacteria</taxon>
        <taxon>Bacillati</taxon>
        <taxon>Actinomycetota</taxon>
        <taxon>Actinomycetes</taxon>
        <taxon>Micrococcales</taxon>
        <taxon>Microbacteriaceae</taxon>
        <taxon>Agromyces</taxon>
    </lineage>
</organism>
<dbReference type="Pfam" id="PF04892">
    <property type="entry name" value="VanZ"/>
    <property type="match status" value="1"/>
</dbReference>
<protein>
    <submittedName>
        <fullName evidence="3">VanZ family protein</fullName>
    </submittedName>
</protein>
<dbReference type="InterPro" id="IPR006976">
    <property type="entry name" value="VanZ-like"/>
</dbReference>
<dbReference type="Proteomes" id="UP000291259">
    <property type="component" value="Chromosome"/>
</dbReference>
<dbReference type="OrthoDB" id="3787741at2"/>
<dbReference type="PANTHER" id="PTHR36834:SF1">
    <property type="entry name" value="INTEGRAL MEMBRANE PROTEIN"/>
    <property type="match status" value="1"/>
</dbReference>
<evidence type="ECO:0000256" key="1">
    <source>
        <dbReference type="SAM" id="Phobius"/>
    </source>
</evidence>
<keyword evidence="1" id="KW-0472">Membrane</keyword>
<evidence type="ECO:0000313" key="4">
    <source>
        <dbReference type="Proteomes" id="UP000291259"/>
    </source>
</evidence>
<feature type="transmembrane region" description="Helical" evidence="1">
    <location>
        <begin position="56"/>
        <end position="79"/>
    </location>
</feature>
<dbReference type="EMBL" id="CP035491">
    <property type="protein sequence ID" value="QAY74704.1"/>
    <property type="molecule type" value="Genomic_DNA"/>
</dbReference>